<dbReference type="Gene3D" id="3.60.10.10">
    <property type="entry name" value="Endonuclease/exonuclease/phosphatase"/>
    <property type="match status" value="1"/>
</dbReference>
<dbReference type="InterPro" id="IPR036691">
    <property type="entry name" value="Endo/exonu/phosph_ase_sf"/>
</dbReference>
<dbReference type="InParanoid" id="A7SXY3"/>
<dbReference type="PANTHER" id="PTHR47510">
    <property type="entry name" value="REVERSE TRANSCRIPTASE DOMAIN-CONTAINING PROTEIN"/>
    <property type="match status" value="1"/>
</dbReference>
<sequence>MYITNKEALLLGDFNINFLKQQNHKHRLIKFLTSLGFTQTINEVTRPKSQACLDHVYTNQPQCITKTKVCNIGLSDHLPVCDVRRYKKKQDRAADKNHVYISYRDCKKLDEEAFLKDLDEAPWSVLDTFDDLDDAVDYWNWTFLKAKQNHFNKSFEQSSTAKEFWRHLIIAIGQTSKPSPSQLRGNASNTPTITDPREIANAFNEFFVSVAATYRNSNVNMRTLSTSDFEKLKGFVDSKIPSGTKFEIPKVMQEFVQGYLLQLQTCKATGLDGIRARLLRAAAPAIAPSLTKIINQSIKTGRFPARWKEAKVCLIKSSIKLETV</sequence>
<dbReference type="EMBL" id="DS469900">
    <property type="protein sequence ID" value="EDO31438.1"/>
    <property type="molecule type" value="Genomic_DNA"/>
</dbReference>
<proteinExistence type="predicted"/>
<organism evidence="1 2">
    <name type="scientific">Nematostella vectensis</name>
    <name type="common">Starlet sea anemone</name>
    <dbReference type="NCBI Taxonomy" id="45351"/>
    <lineage>
        <taxon>Eukaryota</taxon>
        <taxon>Metazoa</taxon>
        <taxon>Cnidaria</taxon>
        <taxon>Anthozoa</taxon>
        <taxon>Hexacorallia</taxon>
        <taxon>Actiniaria</taxon>
        <taxon>Edwardsiidae</taxon>
        <taxon>Nematostella</taxon>
    </lineage>
</organism>
<evidence type="ECO:0000313" key="2">
    <source>
        <dbReference type="Proteomes" id="UP000001593"/>
    </source>
</evidence>
<evidence type="ECO:0000313" key="1">
    <source>
        <dbReference type="EMBL" id="EDO31438.1"/>
    </source>
</evidence>
<dbReference type="SUPFAM" id="SSF56219">
    <property type="entry name" value="DNase I-like"/>
    <property type="match status" value="1"/>
</dbReference>
<dbReference type="PhylomeDB" id="A7SXY3"/>
<dbReference type="PANTHER" id="PTHR47510:SF3">
    <property type="entry name" value="ENDO_EXONUCLEASE_PHOSPHATASE DOMAIN-CONTAINING PROTEIN"/>
    <property type="match status" value="1"/>
</dbReference>
<gene>
    <name evidence="1" type="ORF">NEMVEDRAFT_v1g219263</name>
</gene>
<dbReference type="Proteomes" id="UP000001593">
    <property type="component" value="Unassembled WGS sequence"/>
</dbReference>
<keyword evidence="2" id="KW-1185">Reference proteome</keyword>
<accession>A7SXY3</accession>
<dbReference type="AlphaFoldDB" id="A7SXY3"/>
<reference evidence="1 2" key="1">
    <citation type="journal article" date="2007" name="Science">
        <title>Sea anemone genome reveals ancestral eumetazoan gene repertoire and genomic organization.</title>
        <authorList>
            <person name="Putnam N.H."/>
            <person name="Srivastava M."/>
            <person name="Hellsten U."/>
            <person name="Dirks B."/>
            <person name="Chapman J."/>
            <person name="Salamov A."/>
            <person name="Terry A."/>
            <person name="Shapiro H."/>
            <person name="Lindquist E."/>
            <person name="Kapitonov V.V."/>
            <person name="Jurka J."/>
            <person name="Genikhovich G."/>
            <person name="Grigoriev I.V."/>
            <person name="Lucas S.M."/>
            <person name="Steele R.E."/>
            <person name="Finnerty J.R."/>
            <person name="Technau U."/>
            <person name="Martindale M.Q."/>
            <person name="Rokhsar D.S."/>
        </authorList>
    </citation>
    <scope>NUCLEOTIDE SEQUENCE [LARGE SCALE GENOMIC DNA]</scope>
    <source>
        <strain evidence="2">CH2 X CH6</strain>
    </source>
</reference>
<protein>
    <submittedName>
        <fullName evidence="1">Uncharacterized protein</fullName>
    </submittedName>
</protein>
<dbReference type="HOGENOM" id="CLU_858691_0_0_1"/>
<name>A7SXY3_NEMVE</name>